<sequence>MYGPGLSSFGISDCGDYDKGLFSRITFREPVFLGGYGNITGLDRKLPVSTGFTGCIRKFVANDHDYNFQQGAVGDVSHGFDIRK</sequence>
<evidence type="ECO:0000313" key="2">
    <source>
        <dbReference type="Proteomes" id="UP000075885"/>
    </source>
</evidence>
<dbReference type="PANTHER" id="PTHR15036">
    <property type="entry name" value="PIKACHURIN-LIKE PROTEIN"/>
    <property type="match status" value="1"/>
</dbReference>
<proteinExistence type="predicted"/>
<dbReference type="EnsemblMetazoa" id="AEPI010237-RA">
    <property type="protein sequence ID" value="AEPI010237-PA"/>
    <property type="gene ID" value="AEPI010237"/>
</dbReference>
<reference evidence="2" key="1">
    <citation type="submission" date="2013-03" db="EMBL/GenBank/DDBJ databases">
        <title>The Genome Sequence of Anopheles epiroticus epiroticus2.</title>
        <authorList>
            <consortium name="The Broad Institute Genomics Platform"/>
            <person name="Neafsey D.E."/>
            <person name="Howell P."/>
            <person name="Walker B."/>
            <person name="Young S.K."/>
            <person name="Zeng Q."/>
            <person name="Gargeya S."/>
            <person name="Fitzgerald M."/>
            <person name="Haas B."/>
            <person name="Abouelleil A."/>
            <person name="Allen A.W."/>
            <person name="Alvarado L."/>
            <person name="Arachchi H.M."/>
            <person name="Berlin A.M."/>
            <person name="Chapman S.B."/>
            <person name="Gainer-Dewar J."/>
            <person name="Goldberg J."/>
            <person name="Griggs A."/>
            <person name="Gujja S."/>
            <person name="Hansen M."/>
            <person name="Howarth C."/>
            <person name="Imamovic A."/>
            <person name="Ireland A."/>
            <person name="Larimer J."/>
            <person name="McCowan C."/>
            <person name="Murphy C."/>
            <person name="Pearson M."/>
            <person name="Poon T.W."/>
            <person name="Priest M."/>
            <person name="Roberts A."/>
            <person name="Saif S."/>
            <person name="Shea T."/>
            <person name="Sisk P."/>
            <person name="Sykes S."/>
            <person name="Wortman J."/>
            <person name="Nusbaum C."/>
            <person name="Birren B."/>
        </authorList>
    </citation>
    <scope>NUCLEOTIDE SEQUENCE [LARGE SCALE GENOMIC DNA]</scope>
    <source>
        <strain evidence="2">Epiroticus2</strain>
    </source>
</reference>
<dbReference type="InterPro" id="IPR013320">
    <property type="entry name" value="ConA-like_dom_sf"/>
</dbReference>
<protein>
    <submittedName>
        <fullName evidence="1">LAM_G_DOMAIN domain-containing protein</fullName>
    </submittedName>
</protein>
<name>A0A182PTF1_9DIPT</name>
<dbReference type="STRING" id="199890.A0A182PTF1"/>
<dbReference type="VEuPathDB" id="VectorBase:AEPI010237"/>
<keyword evidence="2" id="KW-1185">Reference proteome</keyword>
<dbReference type="AlphaFoldDB" id="A0A182PTF1"/>
<dbReference type="SUPFAM" id="SSF49899">
    <property type="entry name" value="Concanavalin A-like lectins/glucanases"/>
    <property type="match status" value="1"/>
</dbReference>
<dbReference type="InterPro" id="IPR050372">
    <property type="entry name" value="Neurexin-related_CASP"/>
</dbReference>
<accession>A0A182PTF1</accession>
<reference evidence="1" key="2">
    <citation type="submission" date="2020-05" db="UniProtKB">
        <authorList>
            <consortium name="EnsemblMetazoa"/>
        </authorList>
    </citation>
    <scope>IDENTIFICATION</scope>
    <source>
        <strain evidence="1">Epiroticus2</strain>
    </source>
</reference>
<dbReference type="PANTHER" id="PTHR15036:SF85">
    <property type="entry name" value="SP2353, ISOFORM A"/>
    <property type="match status" value="1"/>
</dbReference>
<evidence type="ECO:0000313" key="1">
    <source>
        <dbReference type="EnsemblMetazoa" id="AEPI010237-PA"/>
    </source>
</evidence>
<organism evidence="1 2">
    <name type="scientific">Anopheles epiroticus</name>
    <dbReference type="NCBI Taxonomy" id="199890"/>
    <lineage>
        <taxon>Eukaryota</taxon>
        <taxon>Metazoa</taxon>
        <taxon>Ecdysozoa</taxon>
        <taxon>Arthropoda</taxon>
        <taxon>Hexapoda</taxon>
        <taxon>Insecta</taxon>
        <taxon>Pterygota</taxon>
        <taxon>Neoptera</taxon>
        <taxon>Endopterygota</taxon>
        <taxon>Diptera</taxon>
        <taxon>Nematocera</taxon>
        <taxon>Culicoidea</taxon>
        <taxon>Culicidae</taxon>
        <taxon>Anophelinae</taxon>
        <taxon>Anopheles</taxon>
    </lineage>
</organism>
<dbReference type="Gene3D" id="2.60.120.200">
    <property type="match status" value="1"/>
</dbReference>
<dbReference type="Proteomes" id="UP000075885">
    <property type="component" value="Unassembled WGS sequence"/>
</dbReference>
<dbReference type="GO" id="GO:0016020">
    <property type="term" value="C:membrane"/>
    <property type="evidence" value="ECO:0007669"/>
    <property type="project" value="UniProtKB-SubCell"/>
</dbReference>